<dbReference type="AlphaFoldDB" id="A0A127M9T3"/>
<sequence length="361" mass="40785">MSGLFLSKGLFPQEFFRPTVEFLVRAQQQDGSIPWFAGGHADPWDHVESAMGLSIGGEFEAAENAYRWLKNTQLEDGSWWAAYRDGEVDNHERRETNFVAYIATGVWHHFLISENQGFLREMWPCVQGAIEFVLAQQSPHGEINWAVNADGEAMCDALVTGCSSIYKSLECAVNISVQVGSPRPIWRDARQALGEALRKKPERFDRTWESKSRYSMDWFYPVLTGAIPPAKASAHLQKRWGDFVEPGLGCRCVSDEPWVTVAESCELTMALLAAGDHARAVTVYSWLHQWRESNGEYWTGYQFAEDLLWPDERPTWTAAAILLAADALTEYTAAHRLFKEVCMLDVDAAKILPERSRAQSL</sequence>
<evidence type="ECO:0000313" key="2">
    <source>
        <dbReference type="Proteomes" id="UP000074119"/>
    </source>
</evidence>
<reference evidence="1 2" key="1">
    <citation type="submission" date="2015-12" db="EMBL/GenBank/DDBJ databases">
        <authorList>
            <person name="Shamseldin A."/>
            <person name="Moawad H."/>
            <person name="Abd El-Rahim W.M."/>
            <person name="Sadowsky M.J."/>
        </authorList>
    </citation>
    <scope>NUCLEOTIDE SEQUENCE [LARGE SCALE GENOMIC DNA]</scope>
    <source>
        <strain evidence="1 2">SM2</strain>
    </source>
</reference>
<dbReference type="RefSeq" id="WP_008252707.1">
    <property type="nucleotide sequence ID" value="NZ_CP014544.1"/>
</dbReference>
<dbReference type="InterPro" id="IPR008928">
    <property type="entry name" value="6-hairpin_glycosidase_sf"/>
</dbReference>
<protein>
    <submittedName>
        <fullName evidence="1">Prenyltransferase</fullName>
    </submittedName>
</protein>
<name>A0A127M9T3_9GAMM</name>
<dbReference type="STRING" id="1470434.AZF00_17590"/>
<dbReference type="Proteomes" id="UP000074119">
    <property type="component" value="Chromosome"/>
</dbReference>
<keyword evidence="1" id="KW-0808">Transferase</keyword>
<dbReference type="EMBL" id="CP014544">
    <property type="protein sequence ID" value="AMO70002.1"/>
    <property type="molecule type" value="Genomic_DNA"/>
</dbReference>
<dbReference type="GO" id="GO:0005975">
    <property type="term" value="P:carbohydrate metabolic process"/>
    <property type="evidence" value="ECO:0007669"/>
    <property type="project" value="InterPro"/>
</dbReference>
<proteinExistence type="predicted"/>
<dbReference type="InterPro" id="IPR012341">
    <property type="entry name" value="6hp_glycosidase-like_sf"/>
</dbReference>
<dbReference type="GO" id="GO:0016740">
    <property type="term" value="F:transferase activity"/>
    <property type="evidence" value="ECO:0007669"/>
    <property type="project" value="UniProtKB-KW"/>
</dbReference>
<gene>
    <name evidence="1" type="ORF">AZF00_17590</name>
</gene>
<accession>A0A127M9T3</accession>
<dbReference type="KEGG" id="zal:AZF00_17590"/>
<dbReference type="SUPFAM" id="SSF48208">
    <property type="entry name" value="Six-hairpin glycosidases"/>
    <property type="match status" value="1"/>
</dbReference>
<evidence type="ECO:0000313" key="1">
    <source>
        <dbReference type="EMBL" id="AMO70002.1"/>
    </source>
</evidence>
<dbReference type="Gene3D" id="1.50.10.10">
    <property type="match status" value="1"/>
</dbReference>
<organism evidence="1 2">
    <name type="scientific">Zhongshania aliphaticivorans</name>
    <dbReference type="NCBI Taxonomy" id="1470434"/>
    <lineage>
        <taxon>Bacteria</taxon>
        <taxon>Pseudomonadati</taxon>
        <taxon>Pseudomonadota</taxon>
        <taxon>Gammaproteobacteria</taxon>
        <taxon>Cellvibrionales</taxon>
        <taxon>Spongiibacteraceae</taxon>
        <taxon>Zhongshania</taxon>
    </lineage>
</organism>